<gene>
    <name evidence="1" type="ORF">F5876DRAFT_73818</name>
</gene>
<comment type="caution">
    <text evidence="1">The sequence shown here is derived from an EMBL/GenBank/DDBJ whole genome shotgun (WGS) entry which is preliminary data.</text>
</comment>
<accession>A0ACC1U9K8</accession>
<keyword evidence="2" id="KW-1185">Reference proteome</keyword>
<proteinExistence type="predicted"/>
<evidence type="ECO:0000313" key="1">
    <source>
        <dbReference type="EMBL" id="KAJ3813498.1"/>
    </source>
</evidence>
<sequence>MAKCIASSHSRTNPTSNFDLPPIHPPAKPKTKPSRRPASPIVFAEFPPSTGGPIHSPASKLDGTSKEDKSKRKKRRSRGRPISPITFAPIGVVDPQDDSEDDAVKLKDEGEVIGMGYEEDDEWDSQEDESDIDELEFELDNNPRMGRRANRNQYLGFYDRPSISQRSVLPPSVASRILPSKTLVNPASLPRGSPTTYHPNLLNLIRFSTGQILEKHYTILDYDIQPYELLEVHRLGVVTKLPREITSKYIEPYWEGWVKALRLVFREPHVVTEVRSLAREGSSRRKDASVEEVSKAASSHAETARRTIEVLAGGPVKVAPFSPADVALGLRPPPSNAKMKKDRHSVGNDLDIHTSMWKSTKLINSNYHDMASLNRNATAPTSKSSLTQNMSNNRHRTKGKGGKLEWRERWVFIKDGVLHLKKENSESSSTTAQILPLDSLTEIRNADQLGRTLPSSLPQYIVCAKFKTPIITTKHPACVSPSPSYARRASQSNTSSQIPDLYSTLKSPVILSKRSSLSRSGSMSHPRNGSNHSALTGNTNEGPSRPTASSSSISRPKIMLQIKPLPPPPASRVILNKEPSSSMIIPDRDKGKGETSLDSLSSSRLLSASERRVPFQPEVPSGRTSENLSEVHTEEEGAASDDEADAVDLVGGRKKLPVVSSPHISDRKHPHIIMESDADSDRSGSTLSSPVFAHTENDSPFSDEPARSYGYSNGQFGGTSEWRRKGNKMNSSTTLKRGGVWYKEEDEGNTEVDTSYVVVSGADENAEGPSSTKVSNTRQNLTSQNSGRKLDPESEWVVLDLGDDFAFKSFLRVIHRHAPHVVDSSFLSNLPPFQMPKSSNVPAAPAPTPTFPSSFPTPEQAMPPSFARWSWSTQNQERRSSLDEVSPITLSAKELNQSSGSPLARIGAPTEAISNPNSSCVNDTPAGTQSLVSPITAPKDSRQFRLPPSPRLLATVSDTQNSSTHTSSLLNSTPGRRQSETKQFNILSSQQKNSLGTFGALPYPEWRLEVATKAQRAGMGELTKAMDQFLWGDNPGLAQLTRELGLRIAPMELIRSPSIQSAAGDRVFDNEEGDSAEDVINMRRQRKRKDRKLTLEQENIAIGLKFPGGGNLSSRTLIDSGQQIALASTTNISTSSSDIVRPSLRLGYVDIDSSESGEESSDAEWVGWMADLHRQARLHREENARLDRLETESIASSTDTNNYWDYQQQDDHRRYQEERRALEPTGVVTSSSPYTIPTSPNTILTSPLVRQKEVGLPQYASSTSIPSETTINRVPGSTAFVGTSAVSPTFQRPATPDNTLVVGGPSFLTSPSSNESLNRPHGRRLSFGLSPSDPPSSATSPSLSQAGHSVEMTLFEPQQLNSRSNKHTRQISGMVRDGPNLSHYASTGLIGTTSELLELEMQNSSLTSARRPSMPILGSTSFTTQPDKPPTPPLIPDFHHTGTSLGGLSAESSRYAPGAKPARLIGSDKSYDHTVAVTIPRRSSITGSVSSVSLGRSSSKAPGLLRKKGSENTKGRNVMEKKEAGHNQDREMFFVQQKEKSWKGKGKERETDRIVQDHTGEDKSRRQRLSLSLSKSLTYTHVSTSKMLSPLPTSPGLPSRDIRRTKSGQRLREERNQIPVIKKEKKRGLVREKAERLLQNLESKLDFVDD</sequence>
<dbReference type="EMBL" id="MU794991">
    <property type="protein sequence ID" value="KAJ3813498.1"/>
    <property type="molecule type" value="Genomic_DNA"/>
</dbReference>
<name>A0ACC1U9K8_9AGAR</name>
<dbReference type="Proteomes" id="UP001163835">
    <property type="component" value="Unassembled WGS sequence"/>
</dbReference>
<reference evidence="1" key="1">
    <citation type="submission" date="2022-09" db="EMBL/GenBank/DDBJ databases">
        <title>A Global Phylogenomic Analysis of the Shiitake Genus Lentinula.</title>
        <authorList>
            <consortium name="DOE Joint Genome Institute"/>
            <person name="Sierra-Patev S."/>
            <person name="Min B."/>
            <person name="Naranjo-Ortiz M."/>
            <person name="Looney B."/>
            <person name="Konkel Z."/>
            <person name="Slot J.C."/>
            <person name="Sakamoto Y."/>
            <person name="Steenwyk J.L."/>
            <person name="Rokas A."/>
            <person name="Carro J."/>
            <person name="Camarero S."/>
            <person name="Ferreira P."/>
            <person name="Molpeceres G."/>
            <person name="Ruiz-Duenas F.J."/>
            <person name="Serrano A."/>
            <person name="Henrissat B."/>
            <person name="Drula E."/>
            <person name="Hughes K.W."/>
            <person name="Mata J.L."/>
            <person name="Ishikawa N.K."/>
            <person name="Vargas-Isla R."/>
            <person name="Ushijima S."/>
            <person name="Smith C.A."/>
            <person name="Ahrendt S."/>
            <person name="Andreopoulos W."/>
            <person name="He G."/>
            <person name="Labutti K."/>
            <person name="Lipzen A."/>
            <person name="Ng V."/>
            <person name="Riley R."/>
            <person name="Sandor L."/>
            <person name="Barry K."/>
            <person name="Martinez A.T."/>
            <person name="Xiao Y."/>
            <person name="Gibbons J.G."/>
            <person name="Terashima K."/>
            <person name="Grigoriev I.V."/>
            <person name="Hibbett D.S."/>
        </authorList>
    </citation>
    <scope>NUCLEOTIDE SEQUENCE</scope>
    <source>
        <strain evidence="1">TMI1499</strain>
    </source>
</reference>
<evidence type="ECO:0000313" key="2">
    <source>
        <dbReference type="Proteomes" id="UP001163835"/>
    </source>
</evidence>
<organism evidence="1 2">
    <name type="scientific">Lentinula aff. lateritia</name>
    <dbReference type="NCBI Taxonomy" id="2804960"/>
    <lineage>
        <taxon>Eukaryota</taxon>
        <taxon>Fungi</taxon>
        <taxon>Dikarya</taxon>
        <taxon>Basidiomycota</taxon>
        <taxon>Agaricomycotina</taxon>
        <taxon>Agaricomycetes</taxon>
        <taxon>Agaricomycetidae</taxon>
        <taxon>Agaricales</taxon>
        <taxon>Marasmiineae</taxon>
        <taxon>Omphalotaceae</taxon>
        <taxon>Lentinula</taxon>
    </lineage>
</organism>
<protein>
    <submittedName>
        <fullName evidence="1">Uncharacterized protein</fullName>
    </submittedName>
</protein>